<dbReference type="SUPFAM" id="SSF69500">
    <property type="entry name" value="DTD-like"/>
    <property type="match status" value="1"/>
</dbReference>
<evidence type="ECO:0000256" key="5">
    <source>
        <dbReference type="RuleBase" id="RU003470"/>
    </source>
</evidence>
<gene>
    <name evidence="6" type="ORF">LSAA_14585</name>
</gene>
<dbReference type="GO" id="GO:0051500">
    <property type="term" value="F:D-tyrosyl-tRNA(Tyr) deacylase activity"/>
    <property type="evidence" value="ECO:0007669"/>
    <property type="project" value="TreeGrafter"/>
</dbReference>
<dbReference type="PANTHER" id="PTHR10472">
    <property type="entry name" value="D-TYROSYL-TRNA TYR DEACYLASE"/>
    <property type="match status" value="1"/>
</dbReference>
<evidence type="ECO:0000256" key="4">
    <source>
        <dbReference type="ARBA" id="ARBA00048018"/>
    </source>
</evidence>
<comment type="catalytic activity">
    <reaction evidence="4">
        <text>a D-aminoacyl-tRNA + H2O = a tRNA + a D-alpha-amino acid + H(+)</text>
        <dbReference type="Rhea" id="RHEA:13953"/>
        <dbReference type="Rhea" id="RHEA-COMP:10123"/>
        <dbReference type="Rhea" id="RHEA-COMP:10124"/>
        <dbReference type="ChEBI" id="CHEBI:15377"/>
        <dbReference type="ChEBI" id="CHEBI:15378"/>
        <dbReference type="ChEBI" id="CHEBI:59871"/>
        <dbReference type="ChEBI" id="CHEBI:78442"/>
        <dbReference type="ChEBI" id="CHEBI:79333"/>
        <dbReference type="EC" id="3.1.1.96"/>
    </reaction>
</comment>
<dbReference type="EMBL" id="HG994588">
    <property type="protein sequence ID" value="CAF3041948.1"/>
    <property type="molecule type" value="Genomic_DNA"/>
</dbReference>
<keyword evidence="5" id="KW-0820">tRNA-binding</keyword>
<keyword evidence="5 6" id="KW-0378">Hydrolase</keyword>
<dbReference type="GO" id="GO:0000049">
    <property type="term" value="F:tRNA binding"/>
    <property type="evidence" value="ECO:0007669"/>
    <property type="project" value="UniProtKB-KW"/>
</dbReference>
<dbReference type="FunFam" id="3.50.80.10:FF:000001">
    <property type="entry name" value="D-aminoacyl-tRNA deacylase"/>
    <property type="match status" value="1"/>
</dbReference>
<dbReference type="Gene3D" id="3.50.80.10">
    <property type="entry name" value="D-tyrosyl-tRNA(Tyr) deacylase"/>
    <property type="match status" value="1"/>
</dbReference>
<comment type="subcellular location">
    <subcellularLocation>
        <location evidence="5">Cytoplasm</location>
    </subcellularLocation>
</comment>
<evidence type="ECO:0000256" key="3">
    <source>
        <dbReference type="ARBA" id="ARBA00047676"/>
    </source>
</evidence>
<dbReference type="Pfam" id="PF02580">
    <property type="entry name" value="Tyr_Deacylase"/>
    <property type="match status" value="1"/>
</dbReference>
<dbReference type="AlphaFoldDB" id="A0A7R8DCE9"/>
<comment type="similarity">
    <text evidence="1 5">Belongs to the DTD family.</text>
</comment>
<keyword evidence="5" id="KW-0694">RNA-binding</keyword>
<dbReference type="NCBIfam" id="TIGR00256">
    <property type="entry name" value="D-aminoacyl-tRNA deacylase"/>
    <property type="match status" value="1"/>
</dbReference>
<evidence type="ECO:0000256" key="1">
    <source>
        <dbReference type="ARBA" id="ARBA00009673"/>
    </source>
</evidence>
<evidence type="ECO:0000313" key="6">
    <source>
        <dbReference type="EMBL" id="CAF3041948.1"/>
    </source>
</evidence>
<dbReference type="GO" id="GO:0005737">
    <property type="term" value="C:cytoplasm"/>
    <property type="evidence" value="ECO:0007669"/>
    <property type="project" value="UniProtKB-SubCell"/>
</dbReference>
<dbReference type="Proteomes" id="UP000675881">
    <property type="component" value="Chromosome 9"/>
</dbReference>
<dbReference type="OrthoDB" id="275783at2759"/>
<name>A0A7R8DCE9_LEPSM</name>
<dbReference type="PANTHER" id="PTHR10472:SF5">
    <property type="entry name" value="D-AMINOACYL-TRNA DEACYLASE 1"/>
    <property type="match status" value="1"/>
</dbReference>
<sequence length="155" mass="17345">MKLLIQRVNKASVSVDGTQISSIGKGLCVMVGIHRDDAQGDAEYLQRKLTNIRLFENEENDKKWDKSVLDMKLEVLLVSQFTLCQELKGNNPDFRKSMGADKSKSFYDSFVSSVKEAIGEDKVKEGQFGAHMIVDITNDGPVTIEISSKNNREKS</sequence>
<dbReference type="EC" id="3.1.1.96" evidence="2 5"/>
<dbReference type="InterPro" id="IPR023509">
    <property type="entry name" value="DTD-like_sf"/>
</dbReference>
<dbReference type="InterPro" id="IPR003732">
    <property type="entry name" value="Daa-tRNA_deacyls_DTD"/>
</dbReference>
<comment type="catalytic activity">
    <reaction evidence="3">
        <text>glycyl-tRNA(Ala) + H2O = tRNA(Ala) + glycine + H(+)</text>
        <dbReference type="Rhea" id="RHEA:53744"/>
        <dbReference type="Rhea" id="RHEA-COMP:9657"/>
        <dbReference type="Rhea" id="RHEA-COMP:13640"/>
        <dbReference type="ChEBI" id="CHEBI:15377"/>
        <dbReference type="ChEBI" id="CHEBI:15378"/>
        <dbReference type="ChEBI" id="CHEBI:57305"/>
        <dbReference type="ChEBI" id="CHEBI:78442"/>
        <dbReference type="ChEBI" id="CHEBI:78522"/>
        <dbReference type="EC" id="3.1.1.96"/>
    </reaction>
</comment>
<proteinExistence type="inferred from homology"/>
<protein>
    <recommendedName>
        <fullName evidence="2 5">D-aminoacyl-tRNA deacylase</fullName>
        <ecNumber evidence="2 5">3.1.1.96</ecNumber>
    </recommendedName>
</protein>
<evidence type="ECO:0000256" key="2">
    <source>
        <dbReference type="ARBA" id="ARBA00013056"/>
    </source>
</evidence>
<organism evidence="6 7">
    <name type="scientific">Lepeophtheirus salmonis</name>
    <name type="common">Salmon louse</name>
    <name type="synonym">Caligus salmonis</name>
    <dbReference type="NCBI Taxonomy" id="72036"/>
    <lineage>
        <taxon>Eukaryota</taxon>
        <taxon>Metazoa</taxon>
        <taxon>Ecdysozoa</taxon>
        <taxon>Arthropoda</taxon>
        <taxon>Crustacea</taxon>
        <taxon>Multicrustacea</taxon>
        <taxon>Hexanauplia</taxon>
        <taxon>Copepoda</taxon>
        <taxon>Siphonostomatoida</taxon>
        <taxon>Caligidae</taxon>
        <taxon>Lepeophtheirus</taxon>
    </lineage>
</organism>
<keyword evidence="7" id="KW-1185">Reference proteome</keyword>
<reference evidence="6" key="1">
    <citation type="submission" date="2021-02" db="EMBL/GenBank/DDBJ databases">
        <authorList>
            <person name="Bekaert M."/>
        </authorList>
    </citation>
    <scope>NUCLEOTIDE SEQUENCE</scope>
    <source>
        <strain evidence="6">IoA-00</strain>
    </source>
</reference>
<evidence type="ECO:0000313" key="7">
    <source>
        <dbReference type="Proteomes" id="UP000675881"/>
    </source>
</evidence>
<keyword evidence="5" id="KW-0963">Cytoplasm</keyword>
<accession>A0A7R8DCE9</accession>